<dbReference type="SFLD" id="SFLDS00001">
    <property type="entry name" value="Enolase"/>
    <property type="match status" value="1"/>
</dbReference>
<name>A0ABS8N9W0_9CLOT</name>
<dbReference type="InterPro" id="IPR029017">
    <property type="entry name" value="Enolase-like_N"/>
</dbReference>
<evidence type="ECO:0000313" key="5">
    <source>
        <dbReference type="Proteomes" id="UP001165422"/>
    </source>
</evidence>
<dbReference type="PANTHER" id="PTHR48080">
    <property type="entry name" value="D-GALACTONATE DEHYDRATASE-RELATED"/>
    <property type="match status" value="1"/>
</dbReference>
<dbReference type="Gene3D" id="3.20.20.120">
    <property type="entry name" value="Enolase-like C-terminal domain"/>
    <property type="match status" value="1"/>
</dbReference>
<dbReference type="RefSeq" id="WP_150358761.1">
    <property type="nucleotide sequence ID" value="NZ_JAJJPB010000014.1"/>
</dbReference>
<dbReference type="PROSITE" id="PS00908">
    <property type="entry name" value="MR_MLE_1"/>
    <property type="match status" value="1"/>
</dbReference>
<accession>A0ABS8N9W0</accession>
<dbReference type="SUPFAM" id="SSF54826">
    <property type="entry name" value="Enolase N-terminal domain-like"/>
    <property type="match status" value="1"/>
</dbReference>
<dbReference type="SMART" id="SM00922">
    <property type="entry name" value="MR_MLE"/>
    <property type="match status" value="1"/>
</dbReference>
<gene>
    <name evidence="4" type="ORF">LN736_11605</name>
</gene>
<dbReference type="Pfam" id="PF02746">
    <property type="entry name" value="MR_MLE_N"/>
    <property type="match status" value="1"/>
</dbReference>
<dbReference type="InterPro" id="IPR036849">
    <property type="entry name" value="Enolase-like_C_sf"/>
</dbReference>
<dbReference type="InterPro" id="IPR029065">
    <property type="entry name" value="Enolase_C-like"/>
</dbReference>
<protein>
    <submittedName>
        <fullName evidence="4">Mandelate racemase/muconate lactonizing enzyme family protein</fullName>
    </submittedName>
</protein>
<evidence type="ECO:0000259" key="3">
    <source>
        <dbReference type="SMART" id="SM00922"/>
    </source>
</evidence>
<feature type="domain" description="Mandelate racemase/muconate lactonizing enzyme C-terminal" evidence="3">
    <location>
        <begin position="152"/>
        <end position="266"/>
    </location>
</feature>
<dbReference type="CDD" id="cd03316">
    <property type="entry name" value="MR_like"/>
    <property type="match status" value="1"/>
</dbReference>
<dbReference type="Proteomes" id="UP001165422">
    <property type="component" value="Unassembled WGS sequence"/>
</dbReference>
<dbReference type="EMBL" id="JAJJPB010000014">
    <property type="protein sequence ID" value="MCC9295503.1"/>
    <property type="molecule type" value="Genomic_DNA"/>
</dbReference>
<dbReference type="SUPFAM" id="SSF51604">
    <property type="entry name" value="Enolase C-terminal domain-like"/>
    <property type="match status" value="1"/>
</dbReference>
<evidence type="ECO:0000256" key="2">
    <source>
        <dbReference type="ARBA" id="ARBA00023239"/>
    </source>
</evidence>
<evidence type="ECO:0000256" key="1">
    <source>
        <dbReference type="ARBA" id="ARBA00022723"/>
    </source>
</evidence>
<dbReference type="InterPro" id="IPR034593">
    <property type="entry name" value="DgoD-like"/>
</dbReference>
<organism evidence="4 5">
    <name type="scientific">Clostridium aromativorans</name>
    <dbReference type="NCBI Taxonomy" id="2836848"/>
    <lineage>
        <taxon>Bacteria</taxon>
        <taxon>Bacillati</taxon>
        <taxon>Bacillota</taxon>
        <taxon>Clostridia</taxon>
        <taxon>Eubacteriales</taxon>
        <taxon>Clostridiaceae</taxon>
        <taxon>Clostridium</taxon>
    </lineage>
</organism>
<keyword evidence="5" id="KW-1185">Reference proteome</keyword>
<keyword evidence="2" id="KW-0456">Lyase</keyword>
<dbReference type="InterPro" id="IPR013341">
    <property type="entry name" value="Mandelate_racemase_N_dom"/>
</dbReference>
<dbReference type="Pfam" id="PF13378">
    <property type="entry name" value="MR_MLE_C"/>
    <property type="match status" value="1"/>
</dbReference>
<sequence length="397" mass="44281">MKITSVDILQLKSEDNSWRPIKETGWRPIIVRINTDEGIYGYGEVALAYGNAADGGFAQTKEFAKLIIGEDPMKIEAIWDKLYKDTFWGQGGGGIVFAAISGIDIALWDIKGKALGVPIYQLLGGKIRNNLRAYASQIQFGWDKESYLFIKPEEYAESAKKAVSEGYTAIKVDPFQVSQDGSFSYRNFGLITYDKLKLYRDRLVAIRESVGPGIDIILENHAGTDVNSAIQFARTIEDLNIYFDEEVCSPLNPSLTKKVKNKVNIPLAGGERIYSRWGYRPFFENGSLDVIQPDLGNCGGITEGKKICDMAYTYDVLVQCHVCGSPIATAAALQLEAVIPNFVIHEHNTVSLKDYNIDFCKYDYQPVNGYYEIPNKPGLGQELTEKAIENAFKITIK</sequence>
<dbReference type="InterPro" id="IPR013342">
    <property type="entry name" value="Mandelate_racemase_C"/>
</dbReference>
<comment type="caution">
    <text evidence="4">The sequence shown here is derived from an EMBL/GenBank/DDBJ whole genome shotgun (WGS) entry which is preliminary data.</text>
</comment>
<dbReference type="SFLD" id="SFLDG00179">
    <property type="entry name" value="mandelate_racemase"/>
    <property type="match status" value="1"/>
</dbReference>
<proteinExistence type="predicted"/>
<dbReference type="InterPro" id="IPR018110">
    <property type="entry name" value="Mandel_Rmase/mucon_lact_enz_CS"/>
</dbReference>
<reference evidence="4" key="1">
    <citation type="submission" date="2021-11" db="EMBL/GenBank/DDBJ databases">
        <authorList>
            <person name="Qingchun L."/>
            <person name="Dong Z."/>
            <person name="Zongwei Q."/>
            <person name="Jia Z."/>
            <person name="Duotao L."/>
        </authorList>
    </citation>
    <scope>NUCLEOTIDE SEQUENCE</scope>
    <source>
        <strain evidence="4">WLY-B-L2</strain>
    </source>
</reference>
<keyword evidence="1" id="KW-0479">Metal-binding</keyword>
<dbReference type="PANTHER" id="PTHR48080:SF2">
    <property type="entry name" value="D-GALACTONATE DEHYDRATASE"/>
    <property type="match status" value="1"/>
</dbReference>
<evidence type="ECO:0000313" key="4">
    <source>
        <dbReference type="EMBL" id="MCC9295503.1"/>
    </source>
</evidence>
<dbReference type="Gene3D" id="3.30.390.10">
    <property type="entry name" value="Enolase-like, N-terminal domain"/>
    <property type="match status" value="1"/>
</dbReference>